<evidence type="ECO:0000313" key="3">
    <source>
        <dbReference type="Proteomes" id="UP000006334"/>
    </source>
</evidence>
<organism evidence="2 3">
    <name type="scientific">Aliiglaciecola lipolytica E3</name>
    <dbReference type="NCBI Taxonomy" id="1127673"/>
    <lineage>
        <taxon>Bacteria</taxon>
        <taxon>Pseudomonadati</taxon>
        <taxon>Pseudomonadota</taxon>
        <taxon>Gammaproteobacteria</taxon>
        <taxon>Alteromonadales</taxon>
        <taxon>Alteromonadaceae</taxon>
        <taxon>Aliiglaciecola</taxon>
    </lineage>
</organism>
<evidence type="ECO:0000313" key="2">
    <source>
        <dbReference type="EMBL" id="GAC14782.1"/>
    </source>
</evidence>
<comment type="caution">
    <text evidence="2">The sequence shown here is derived from an EMBL/GenBank/DDBJ whole genome shotgun (WGS) entry which is preliminary data.</text>
</comment>
<dbReference type="RefSeq" id="WP_008844598.1">
    <property type="nucleotide sequence ID" value="NZ_BAEN01000041.1"/>
</dbReference>
<reference evidence="2 3" key="1">
    <citation type="journal article" date="2017" name="Antonie Van Leeuwenhoek">
        <title>Rhizobium rhizosphaerae sp. nov., a novel species isolated from rice rhizosphere.</title>
        <authorList>
            <person name="Zhao J.J."/>
            <person name="Zhang J."/>
            <person name="Zhang R.J."/>
            <person name="Zhang C.W."/>
            <person name="Yin H.Q."/>
            <person name="Zhang X.X."/>
        </authorList>
    </citation>
    <scope>NUCLEOTIDE SEQUENCE [LARGE SCALE GENOMIC DNA]</scope>
    <source>
        <strain evidence="2 3">E3</strain>
    </source>
</reference>
<evidence type="ECO:0000256" key="1">
    <source>
        <dbReference type="SAM" id="Coils"/>
    </source>
</evidence>
<protein>
    <submittedName>
        <fullName evidence="2">Uncharacterized protein</fullName>
    </submittedName>
</protein>
<feature type="coiled-coil region" evidence="1">
    <location>
        <begin position="62"/>
        <end position="89"/>
    </location>
</feature>
<name>K6Y9D0_9ALTE</name>
<dbReference type="EMBL" id="BAEN01000041">
    <property type="protein sequence ID" value="GAC14782.1"/>
    <property type="molecule type" value="Genomic_DNA"/>
</dbReference>
<keyword evidence="3" id="KW-1185">Reference proteome</keyword>
<keyword evidence="1" id="KW-0175">Coiled coil</keyword>
<dbReference type="AlphaFoldDB" id="K6Y9D0"/>
<gene>
    <name evidence="2" type="ORF">GLIP_2154</name>
</gene>
<accession>K6Y9D0</accession>
<proteinExistence type="predicted"/>
<sequence length="185" mass="21540">MFEKIKIEKIELVKRVIRQNNYEQYEKTYKQCIELGLSINRQALSRFASKLELIDKAHLSKRQFELHKLEQAQRNNKQIIRQAANNKTNNAILESGNEVASSKQSSYLSSSHNEKTIEPPSYKKLAQDQAATRPVTMKPGEMSYEQVKQRETEITFALGELKIKENELLQELINLSDMLDKRQKN</sequence>
<dbReference type="Proteomes" id="UP000006334">
    <property type="component" value="Unassembled WGS sequence"/>
</dbReference>